<evidence type="ECO:0000256" key="9">
    <source>
        <dbReference type="ARBA" id="ARBA00023242"/>
    </source>
</evidence>
<sequence length="589" mass="67508">MPQKKPTKPAPKASPGRERSKSAGRSTSRRRSRSRSRVIPIRKKIRTPASESKVSRRRSPSSSSESSSPKPRVNLPVILPSAIPDASGDKHSKPIAVRDLAPSRFSQRIIEKIEMSRPTLMARERSRSPKGSPMRGEFYCESMDRVSDFFQKNVCSSRILAALNMMICIPLVYWLNLLVFVPASGAHLNKTEHTLWGPARPFAGALWPIDWRAYLDIECFGFVLLFWASQVILARFVPIGFRVTSSEESRRLDYRCNGMFALILSLCTFGIAQWSTLPQLKHTKPSVLLPKHFLGLLTASVVFAISSSLVVYFASKRTTRLHVNSEGNTGNFLVDFWNGRLIRPRWWGLDWKMFVLRPALTGMLLVDLCYVCAQWDRFGRVSPVLLLITIMHFIWILDYFVFEHAHLFSYEVRRMGFGFHIIYSLMMVPFFYTLPTSYLSTKLEEPLVWNTTADIFRCVRLGSSLLMFLVGYWIYRASNNQKALFCRQPNHPAFSDMDKISGPHAQRLLAGGWWGFVRHPNYLGDLLMAYSTGVACGCQSIFPWIYPLFLTSLLLHRIWCTERHLSEKHGLGMSMYRKMVPSRLIPKLY</sequence>
<feature type="transmembrane region" description="Helical" evidence="11">
    <location>
        <begin position="354"/>
        <end position="375"/>
    </location>
</feature>
<feature type="compositionally biased region" description="Low complexity" evidence="10">
    <location>
        <begin position="1"/>
        <end position="14"/>
    </location>
</feature>
<dbReference type="InterPro" id="IPR001171">
    <property type="entry name" value="ERG24_DHCR-like"/>
</dbReference>
<dbReference type="GO" id="GO:0005637">
    <property type="term" value="C:nuclear inner membrane"/>
    <property type="evidence" value="ECO:0007669"/>
    <property type="project" value="UniProtKB-SubCell"/>
</dbReference>
<evidence type="ECO:0000256" key="1">
    <source>
        <dbReference type="ARBA" id="ARBA00004473"/>
    </source>
</evidence>
<feature type="transmembrane region" description="Helical" evidence="11">
    <location>
        <begin position="254"/>
        <end position="274"/>
    </location>
</feature>
<feature type="transmembrane region" description="Helical" evidence="11">
    <location>
        <begin position="213"/>
        <end position="233"/>
    </location>
</feature>
<dbReference type="OrthoDB" id="5326588at2759"/>
<evidence type="ECO:0000256" key="11">
    <source>
        <dbReference type="SAM" id="Phobius"/>
    </source>
</evidence>
<feature type="region of interest" description="Disordered" evidence="10">
    <location>
        <begin position="1"/>
        <end position="93"/>
    </location>
</feature>
<evidence type="ECO:0000256" key="10">
    <source>
        <dbReference type="SAM" id="MobiDB-lite"/>
    </source>
</evidence>
<keyword evidence="9" id="KW-0539">Nucleus</keyword>
<accession>A0A8E0VGP2</accession>
<comment type="caution">
    <text evidence="12">The sequence shown here is derived from an EMBL/GenBank/DDBJ whole genome shotgun (WGS) entry which is preliminary data.</text>
</comment>
<keyword evidence="3" id="KW-0597">Phosphoprotein</keyword>
<evidence type="ECO:0000256" key="5">
    <source>
        <dbReference type="ARBA" id="ARBA00022989"/>
    </source>
</evidence>
<feature type="transmembrane region" description="Helical" evidence="11">
    <location>
        <begin position="159"/>
        <end position="181"/>
    </location>
</feature>
<keyword evidence="6" id="KW-0238">DNA-binding</keyword>
<dbReference type="EMBL" id="LUCM01009396">
    <property type="protein sequence ID" value="KAA0187043.1"/>
    <property type="molecule type" value="Genomic_DNA"/>
</dbReference>
<name>A0A8E0VGP2_9TREM</name>
<keyword evidence="8 12" id="KW-0675">Receptor</keyword>
<feature type="transmembrane region" description="Helical" evidence="11">
    <location>
        <begin position="381"/>
        <end position="402"/>
    </location>
</feature>
<evidence type="ECO:0000256" key="4">
    <source>
        <dbReference type="ARBA" id="ARBA00022692"/>
    </source>
</evidence>
<keyword evidence="5 11" id="KW-1133">Transmembrane helix</keyword>
<dbReference type="PANTHER" id="PTHR21257:SF55">
    <property type="entry name" value="DELTA(14)-STEROL REDUCTASE LBR"/>
    <property type="match status" value="1"/>
</dbReference>
<dbReference type="Gene3D" id="1.20.120.1630">
    <property type="match status" value="1"/>
</dbReference>
<feature type="transmembrane region" description="Helical" evidence="11">
    <location>
        <begin position="454"/>
        <end position="475"/>
    </location>
</feature>
<protein>
    <submittedName>
        <fullName evidence="12">Lamin-B receptor</fullName>
    </submittedName>
</protein>
<keyword evidence="7 11" id="KW-0472">Membrane</keyword>
<comment type="similarity">
    <text evidence="2">Belongs to the ERG4/ERG24 family.</text>
</comment>
<dbReference type="AlphaFoldDB" id="A0A8E0VGP2"/>
<evidence type="ECO:0000256" key="8">
    <source>
        <dbReference type="ARBA" id="ARBA00023170"/>
    </source>
</evidence>
<evidence type="ECO:0000256" key="3">
    <source>
        <dbReference type="ARBA" id="ARBA00022553"/>
    </source>
</evidence>
<proteinExistence type="inferred from homology"/>
<organism evidence="12 13">
    <name type="scientific">Fasciolopsis buskii</name>
    <dbReference type="NCBI Taxonomy" id="27845"/>
    <lineage>
        <taxon>Eukaryota</taxon>
        <taxon>Metazoa</taxon>
        <taxon>Spiralia</taxon>
        <taxon>Lophotrochozoa</taxon>
        <taxon>Platyhelminthes</taxon>
        <taxon>Trematoda</taxon>
        <taxon>Digenea</taxon>
        <taxon>Plagiorchiida</taxon>
        <taxon>Echinostomata</taxon>
        <taxon>Echinostomatoidea</taxon>
        <taxon>Fasciolidae</taxon>
        <taxon>Fasciolopsis</taxon>
    </lineage>
</organism>
<keyword evidence="4 11" id="KW-0812">Transmembrane</keyword>
<keyword evidence="13" id="KW-1185">Reference proteome</keyword>
<feature type="transmembrane region" description="Helical" evidence="11">
    <location>
        <begin position="414"/>
        <end position="434"/>
    </location>
</feature>
<evidence type="ECO:0000313" key="13">
    <source>
        <dbReference type="Proteomes" id="UP000728185"/>
    </source>
</evidence>
<dbReference type="Proteomes" id="UP000728185">
    <property type="component" value="Unassembled WGS sequence"/>
</dbReference>
<gene>
    <name evidence="12" type="ORF">FBUS_02005</name>
</gene>
<evidence type="ECO:0000256" key="2">
    <source>
        <dbReference type="ARBA" id="ARBA00005402"/>
    </source>
</evidence>
<dbReference type="GO" id="GO:0005789">
    <property type="term" value="C:endoplasmic reticulum membrane"/>
    <property type="evidence" value="ECO:0007669"/>
    <property type="project" value="TreeGrafter"/>
</dbReference>
<dbReference type="GO" id="GO:0003677">
    <property type="term" value="F:DNA binding"/>
    <property type="evidence" value="ECO:0007669"/>
    <property type="project" value="UniProtKB-KW"/>
</dbReference>
<comment type="subcellular location">
    <subcellularLocation>
        <location evidence="1">Nucleus inner membrane</location>
        <topology evidence="1">Multi-pass membrane protein</topology>
    </subcellularLocation>
</comment>
<dbReference type="GO" id="GO:0006695">
    <property type="term" value="P:cholesterol biosynthetic process"/>
    <property type="evidence" value="ECO:0007669"/>
    <property type="project" value="TreeGrafter"/>
</dbReference>
<evidence type="ECO:0000256" key="6">
    <source>
        <dbReference type="ARBA" id="ARBA00023125"/>
    </source>
</evidence>
<dbReference type="PANTHER" id="PTHR21257">
    <property type="entry name" value="DELTA(14)-STEROL REDUCTASE"/>
    <property type="match status" value="1"/>
</dbReference>
<reference evidence="12" key="1">
    <citation type="submission" date="2019-05" db="EMBL/GenBank/DDBJ databases">
        <title>Annotation for the trematode Fasciolopsis buski.</title>
        <authorList>
            <person name="Choi Y.-J."/>
        </authorList>
    </citation>
    <scope>NUCLEOTIDE SEQUENCE</scope>
    <source>
        <strain evidence="12">HT</strain>
        <tissue evidence="12">Whole worm</tissue>
    </source>
</reference>
<evidence type="ECO:0000313" key="12">
    <source>
        <dbReference type="EMBL" id="KAA0187043.1"/>
    </source>
</evidence>
<feature type="transmembrane region" description="Helical" evidence="11">
    <location>
        <begin position="294"/>
        <end position="314"/>
    </location>
</feature>
<dbReference type="GO" id="GO:0050613">
    <property type="term" value="F:Delta14-sterol reductase activity"/>
    <property type="evidence" value="ECO:0007669"/>
    <property type="project" value="TreeGrafter"/>
</dbReference>
<feature type="compositionally biased region" description="Basic residues" evidence="10">
    <location>
        <begin position="27"/>
        <end position="46"/>
    </location>
</feature>
<feature type="compositionally biased region" description="Low complexity" evidence="10">
    <location>
        <begin position="60"/>
        <end position="73"/>
    </location>
</feature>
<evidence type="ECO:0000256" key="7">
    <source>
        <dbReference type="ARBA" id="ARBA00023136"/>
    </source>
</evidence>
<dbReference type="Pfam" id="PF01222">
    <property type="entry name" value="ERG4_ERG24"/>
    <property type="match status" value="1"/>
</dbReference>